<dbReference type="InterPro" id="IPR005467">
    <property type="entry name" value="His_kinase_dom"/>
</dbReference>
<dbReference type="GO" id="GO:0005524">
    <property type="term" value="F:ATP binding"/>
    <property type="evidence" value="ECO:0007669"/>
    <property type="project" value="UniProtKB-KW"/>
</dbReference>
<dbReference type="EMBL" id="JADIMK010000061">
    <property type="protein sequence ID" value="MBO8455890.1"/>
    <property type="molecule type" value="Genomic_DNA"/>
</dbReference>
<dbReference type="PRINTS" id="PR00344">
    <property type="entry name" value="BCTRLSENSOR"/>
</dbReference>
<feature type="domain" description="PAS" evidence="10">
    <location>
        <begin position="78"/>
        <end position="117"/>
    </location>
</feature>
<dbReference type="Pfam" id="PF13188">
    <property type="entry name" value="PAS_8"/>
    <property type="match status" value="1"/>
</dbReference>
<dbReference type="PANTHER" id="PTHR43065">
    <property type="entry name" value="SENSOR HISTIDINE KINASE"/>
    <property type="match status" value="1"/>
</dbReference>
<evidence type="ECO:0000256" key="1">
    <source>
        <dbReference type="ARBA" id="ARBA00000085"/>
    </source>
</evidence>
<keyword evidence="7" id="KW-0902">Two-component regulatory system</keyword>
<feature type="transmembrane region" description="Helical" evidence="8">
    <location>
        <begin position="6"/>
        <end position="25"/>
    </location>
</feature>
<keyword evidence="4" id="KW-0547">Nucleotide-binding</keyword>
<dbReference type="Proteomes" id="UP000823617">
    <property type="component" value="Unassembled WGS sequence"/>
</dbReference>
<dbReference type="PROSITE" id="PS50112">
    <property type="entry name" value="PAS"/>
    <property type="match status" value="1"/>
</dbReference>
<dbReference type="GO" id="GO:0000160">
    <property type="term" value="P:phosphorelay signal transduction system"/>
    <property type="evidence" value="ECO:0007669"/>
    <property type="project" value="UniProtKB-KW"/>
</dbReference>
<sequence>MTTWILITAGAAALSFILSGIIFTARTRKKVSYMLDALEDKETNFRFREDKIADRRFNRTLNRLRRIFEKEQEEIKEQEKYFGKMLDKVQTGIAVIDSDGESIQYCNSTALSMLGVSSLSTIRQLRRISPSMAEAFSKISEGHEEKATCTNETSTMTFSVTSSSAELRGKSVKIVVFNDISSDIEENEAASWTKLIRVLTHEIMNTVTPIASLSEALAGYAGTANSNEESFSGPDIKAGLETIASSAKGLIKFVNSYRDLTHLPMPDKKAFYLRELIERVLKLTEEQMSAAGAVCTYTEKSDDILLYADMGQISQIFINMLKNAIQAGATSIEITAEIDKAESVVVNISNNGAPISRESQEEIFVPFYTTKQTGTGIGLSISRQIMRMHNGTIRLTRSDDAVTTFTLIFR</sequence>
<comment type="caution">
    <text evidence="11">The sequence shown here is derived from an EMBL/GenBank/DDBJ whole genome shotgun (WGS) entry which is preliminary data.</text>
</comment>
<keyword evidence="6" id="KW-0067">ATP-binding</keyword>
<gene>
    <name evidence="11" type="ORF">IAC08_05755</name>
</gene>
<dbReference type="GO" id="GO:0004673">
    <property type="term" value="F:protein histidine kinase activity"/>
    <property type="evidence" value="ECO:0007669"/>
    <property type="project" value="UniProtKB-EC"/>
</dbReference>
<feature type="domain" description="Histidine kinase" evidence="9">
    <location>
        <begin position="198"/>
        <end position="410"/>
    </location>
</feature>
<reference evidence="11" key="2">
    <citation type="journal article" date="2021" name="PeerJ">
        <title>Extensive microbial diversity within the chicken gut microbiome revealed by metagenomics and culture.</title>
        <authorList>
            <person name="Gilroy R."/>
            <person name="Ravi A."/>
            <person name="Getino M."/>
            <person name="Pursley I."/>
            <person name="Horton D.L."/>
            <person name="Alikhan N.F."/>
            <person name="Baker D."/>
            <person name="Gharbi K."/>
            <person name="Hall N."/>
            <person name="Watson M."/>
            <person name="Adriaenssens E.M."/>
            <person name="Foster-Nyarko E."/>
            <person name="Jarju S."/>
            <person name="Secka A."/>
            <person name="Antonio M."/>
            <person name="Oren A."/>
            <person name="Chaudhuri R.R."/>
            <person name="La Ragione R."/>
            <person name="Hildebrand F."/>
            <person name="Pallen M.J."/>
        </authorList>
    </citation>
    <scope>NUCLEOTIDE SEQUENCE</scope>
    <source>
        <strain evidence="11">B1-3475</strain>
    </source>
</reference>
<dbReference type="Gene3D" id="3.30.565.10">
    <property type="entry name" value="Histidine kinase-like ATPase, C-terminal domain"/>
    <property type="match status" value="1"/>
</dbReference>
<reference evidence="11" key="1">
    <citation type="submission" date="2020-10" db="EMBL/GenBank/DDBJ databases">
        <authorList>
            <person name="Gilroy R."/>
        </authorList>
    </citation>
    <scope>NUCLEOTIDE SEQUENCE</scope>
    <source>
        <strain evidence="11">B1-3475</strain>
    </source>
</reference>
<evidence type="ECO:0000259" key="10">
    <source>
        <dbReference type="PROSITE" id="PS50112"/>
    </source>
</evidence>
<evidence type="ECO:0000256" key="7">
    <source>
        <dbReference type="ARBA" id="ARBA00023012"/>
    </source>
</evidence>
<dbReference type="SMART" id="SM00387">
    <property type="entry name" value="HATPase_c"/>
    <property type="match status" value="1"/>
</dbReference>
<keyword evidence="8" id="KW-1133">Transmembrane helix</keyword>
<evidence type="ECO:0000259" key="9">
    <source>
        <dbReference type="PROSITE" id="PS50109"/>
    </source>
</evidence>
<keyword evidence="5" id="KW-0418">Kinase</keyword>
<dbReference type="PANTHER" id="PTHR43065:SF46">
    <property type="entry name" value="C4-DICARBOXYLATE TRANSPORT SENSOR PROTEIN DCTB"/>
    <property type="match status" value="1"/>
</dbReference>
<comment type="catalytic activity">
    <reaction evidence="1">
        <text>ATP + protein L-histidine = ADP + protein N-phospho-L-histidine.</text>
        <dbReference type="EC" id="2.7.13.3"/>
    </reaction>
</comment>
<keyword evidence="3" id="KW-0808">Transferase</keyword>
<dbReference type="PROSITE" id="PS50109">
    <property type="entry name" value="HIS_KIN"/>
    <property type="match status" value="1"/>
</dbReference>
<dbReference type="InterPro" id="IPR036890">
    <property type="entry name" value="HATPase_C_sf"/>
</dbReference>
<dbReference type="InterPro" id="IPR000014">
    <property type="entry name" value="PAS"/>
</dbReference>
<name>A0A9D9HL79_9BACT</name>
<evidence type="ECO:0000313" key="11">
    <source>
        <dbReference type="EMBL" id="MBO8455890.1"/>
    </source>
</evidence>
<evidence type="ECO:0000256" key="6">
    <source>
        <dbReference type="ARBA" id="ARBA00022840"/>
    </source>
</evidence>
<dbReference type="InterPro" id="IPR004358">
    <property type="entry name" value="Sig_transdc_His_kin-like_C"/>
</dbReference>
<dbReference type="EC" id="2.7.13.3" evidence="2"/>
<evidence type="ECO:0000256" key="8">
    <source>
        <dbReference type="SAM" id="Phobius"/>
    </source>
</evidence>
<protein>
    <recommendedName>
        <fullName evidence="2">histidine kinase</fullName>
        <ecNumber evidence="2">2.7.13.3</ecNumber>
    </recommendedName>
</protein>
<dbReference type="InterPro" id="IPR003594">
    <property type="entry name" value="HATPase_dom"/>
</dbReference>
<dbReference type="Pfam" id="PF02518">
    <property type="entry name" value="HATPase_c"/>
    <property type="match status" value="1"/>
</dbReference>
<evidence type="ECO:0000256" key="2">
    <source>
        <dbReference type="ARBA" id="ARBA00012438"/>
    </source>
</evidence>
<evidence type="ECO:0000256" key="4">
    <source>
        <dbReference type="ARBA" id="ARBA00022741"/>
    </source>
</evidence>
<dbReference type="AlphaFoldDB" id="A0A9D9HL79"/>
<accession>A0A9D9HL79</accession>
<dbReference type="Gene3D" id="3.30.450.20">
    <property type="entry name" value="PAS domain"/>
    <property type="match status" value="1"/>
</dbReference>
<organism evidence="11 12">
    <name type="scientific">Candidatus Cryptobacteroides intestinigallinarum</name>
    <dbReference type="NCBI Taxonomy" id="2840767"/>
    <lineage>
        <taxon>Bacteria</taxon>
        <taxon>Pseudomonadati</taxon>
        <taxon>Bacteroidota</taxon>
        <taxon>Bacteroidia</taxon>
        <taxon>Bacteroidales</taxon>
        <taxon>Candidatus Cryptobacteroides</taxon>
    </lineage>
</organism>
<keyword evidence="8" id="KW-0472">Membrane</keyword>
<evidence type="ECO:0000313" key="12">
    <source>
        <dbReference type="Proteomes" id="UP000823617"/>
    </source>
</evidence>
<dbReference type="SUPFAM" id="SSF55874">
    <property type="entry name" value="ATPase domain of HSP90 chaperone/DNA topoisomerase II/histidine kinase"/>
    <property type="match status" value="1"/>
</dbReference>
<evidence type="ECO:0000256" key="3">
    <source>
        <dbReference type="ARBA" id="ARBA00022679"/>
    </source>
</evidence>
<proteinExistence type="predicted"/>
<keyword evidence="8" id="KW-0812">Transmembrane</keyword>
<evidence type="ECO:0000256" key="5">
    <source>
        <dbReference type="ARBA" id="ARBA00022777"/>
    </source>
</evidence>